<keyword evidence="3" id="KW-0378">Hydrolase</keyword>
<dbReference type="CDD" id="cd03445">
    <property type="entry name" value="Thioesterase_II_repeat2"/>
    <property type="match status" value="1"/>
</dbReference>
<evidence type="ECO:0000256" key="1">
    <source>
        <dbReference type="ARBA" id="ARBA00006538"/>
    </source>
</evidence>
<name>A0A1Y0ET25_9BURK</name>
<dbReference type="Proteomes" id="UP000196138">
    <property type="component" value="Chromosome"/>
</dbReference>
<evidence type="ECO:0000313" key="11">
    <source>
        <dbReference type="EMBL" id="ARU06531.1"/>
    </source>
</evidence>
<dbReference type="RefSeq" id="WP_087283821.1">
    <property type="nucleotide sequence ID" value="NZ_CP021455.1"/>
</dbReference>
<dbReference type="PANTHER" id="PTHR11066">
    <property type="entry name" value="ACYL-COA THIOESTERASE"/>
    <property type="match status" value="1"/>
</dbReference>
<protein>
    <recommendedName>
        <fullName evidence="7">Acyl-CoA thioesterase 2</fullName>
        <ecNumber evidence="5">3.1.2.20</ecNumber>
    </recommendedName>
    <alternativeName>
        <fullName evidence="8">Thioesterase II</fullName>
    </alternativeName>
</protein>
<evidence type="ECO:0000256" key="4">
    <source>
        <dbReference type="ARBA" id="ARBA00023098"/>
    </source>
</evidence>
<dbReference type="CDD" id="cd03444">
    <property type="entry name" value="Thioesterase_II_repeat1"/>
    <property type="match status" value="1"/>
</dbReference>
<dbReference type="GO" id="GO:0047617">
    <property type="term" value="F:fatty acyl-CoA hydrolase activity"/>
    <property type="evidence" value="ECO:0007669"/>
    <property type="project" value="UniProtKB-EC"/>
</dbReference>
<comment type="subunit">
    <text evidence="2">Homotetramer.</text>
</comment>
<dbReference type="InterPro" id="IPR042171">
    <property type="entry name" value="Acyl-CoA_hotdog"/>
</dbReference>
<evidence type="ECO:0000256" key="2">
    <source>
        <dbReference type="ARBA" id="ARBA00011881"/>
    </source>
</evidence>
<dbReference type="GO" id="GO:0005829">
    <property type="term" value="C:cytosol"/>
    <property type="evidence" value="ECO:0007669"/>
    <property type="project" value="TreeGrafter"/>
</dbReference>
<dbReference type="EC" id="3.1.2.20" evidence="5"/>
<organism evidence="11 12">
    <name type="scientific">Comamonas serinivorans</name>
    <dbReference type="NCBI Taxonomy" id="1082851"/>
    <lineage>
        <taxon>Bacteria</taxon>
        <taxon>Pseudomonadati</taxon>
        <taxon>Pseudomonadota</taxon>
        <taxon>Betaproteobacteria</taxon>
        <taxon>Burkholderiales</taxon>
        <taxon>Comamonadaceae</taxon>
        <taxon>Comamonas</taxon>
    </lineage>
</organism>
<dbReference type="PANTHER" id="PTHR11066:SF34">
    <property type="entry name" value="ACYL-COENZYME A THIOESTERASE 8"/>
    <property type="match status" value="1"/>
</dbReference>
<dbReference type="OrthoDB" id="9781019at2"/>
<proteinExistence type="inferred from homology"/>
<dbReference type="EMBL" id="CP021455">
    <property type="protein sequence ID" value="ARU06531.1"/>
    <property type="molecule type" value="Genomic_DNA"/>
</dbReference>
<keyword evidence="12" id="KW-1185">Reference proteome</keyword>
<dbReference type="Gene3D" id="2.40.160.210">
    <property type="entry name" value="Acyl-CoA thioesterase, double hotdog domain"/>
    <property type="match status" value="1"/>
</dbReference>
<comment type="similarity">
    <text evidence="1">Belongs to the C/M/P thioester hydrolase family.</text>
</comment>
<gene>
    <name evidence="11" type="ORF">CCO03_00110</name>
</gene>
<dbReference type="SUPFAM" id="SSF54637">
    <property type="entry name" value="Thioesterase/thiol ester dehydrase-isomerase"/>
    <property type="match status" value="2"/>
</dbReference>
<dbReference type="GO" id="GO:0006637">
    <property type="term" value="P:acyl-CoA metabolic process"/>
    <property type="evidence" value="ECO:0007669"/>
    <property type="project" value="InterPro"/>
</dbReference>
<dbReference type="InterPro" id="IPR003703">
    <property type="entry name" value="Acyl_CoA_thio"/>
</dbReference>
<dbReference type="Pfam" id="PF02551">
    <property type="entry name" value="Acyl_CoA_thio"/>
    <property type="match status" value="1"/>
</dbReference>
<evidence type="ECO:0000256" key="5">
    <source>
        <dbReference type="ARBA" id="ARBA00038894"/>
    </source>
</evidence>
<accession>A0A1Y0ET25</accession>
<reference evidence="11 12" key="1">
    <citation type="submission" date="2017-05" db="EMBL/GenBank/DDBJ databases">
        <authorList>
            <person name="Song R."/>
            <person name="Chenine A.L."/>
            <person name="Ruprecht R.M."/>
        </authorList>
    </citation>
    <scope>NUCLEOTIDE SEQUENCE [LARGE SCALE GENOMIC DNA]</scope>
    <source>
        <strain evidence="11 12">DSM 26136</strain>
    </source>
</reference>
<evidence type="ECO:0000256" key="8">
    <source>
        <dbReference type="ARBA" id="ARBA00079653"/>
    </source>
</evidence>
<keyword evidence="4" id="KW-0443">Lipid metabolism</keyword>
<evidence type="ECO:0000256" key="3">
    <source>
        <dbReference type="ARBA" id="ARBA00022801"/>
    </source>
</evidence>
<dbReference type="Pfam" id="PF13622">
    <property type="entry name" value="4HBT_3"/>
    <property type="match status" value="1"/>
</dbReference>
<evidence type="ECO:0000259" key="9">
    <source>
        <dbReference type="Pfam" id="PF02551"/>
    </source>
</evidence>
<sequence length="297" mass="33034">MTTEFSLSLEDLVAQLSLESIEQNLFRGHTIDIGTPNVFGGQVLGQSLMAASLTVDGLRAHSMHAYFLRAGSTALPIIYDVERTRDGSSFSTRRVVAIQKGRPIYTMTASFHKDEPGVQHQIKPPVVLPVAQAPQRSSSLGKRPLPFEVRSVDWNPDVPEPEVIARVGAQKDASWRRWFKPNGGLPDDPHIHQALLAYVSDFSFIRVAMRPHDLRLGDRRLHVASLDHAMWFHQDFRFDDWLLYDTDSPIAHGARGFCRGGFFSTDGELVASVAQEGLVRAPMGDDGQVLADVLLKR</sequence>
<feature type="domain" description="Acyl-CoA thioesterase 2 C-terminal" evidence="9">
    <location>
        <begin position="153"/>
        <end position="278"/>
    </location>
</feature>
<evidence type="ECO:0000313" key="12">
    <source>
        <dbReference type="Proteomes" id="UP000196138"/>
    </source>
</evidence>
<evidence type="ECO:0000256" key="7">
    <source>
        <dbReference type="ARBA" id="ARBA00071120"/>
    </source>
</evidence>
<dbReference type="FunFam" id="2.40.160.210:FF:000001">
    <property type="entry name" value="Acyl-CoA thioesterase II"/>
    <property type="match status" value="1"/>
</dbReference>
<dbReference type="KEGG" id="cser:CCO03_00110"/>
<dbReference type="InterPro" id="IPR025652">
    <property type="entry name" value="TesB_C"/>
</dbReference>
<dbReference type="InterPro" id="IPR029069">
    <property type="entry name" value="HotDog_dom_sf"/>
</dbReference>
<comment type="catalytic activity">
    <reaction evidence="6">
        <text>a fatty acyl-CoA + H2O = a fatty acid + CoA + H(+)</text>
        <dbReference type="Rhea" id="RHEA:16781"/>
        <dbReference type="ChEBI" id="CHEBI:15377"/>
        <dbReference type="ChEBI" id="CHEBI:15378"/>
        <dbReference type="ChEBI" id="CHEBI:28868"/>
        <dbReference type="ChEBI" id="CHEBI:57287"/>
        <dbReference type="ChEBI" id="CHEBI:77636"/>
        <dbReference type="EC" id="3.1.2.20"/>
    </reaction>
    <physiologicalReaction direction="left-to-right" evidence="6">
        <dbReference type="Rhea" id="RHEA:16782"/>
    </physiologicalReaction>
</comment>
<dbReference type="AlphaFoldDB" id="A0A1Y0ET25"/>
<feature type="domain" description="Acyl-CoA thioesterase-like N-terminal HotDog" evidence="10">
    <location>
        <begin position="37"/>
        <end position="112"/>
    </location>
</feature>
<dbReference type="InterPro" id="IPR049449">
    <property type="entry name" value="TesB_ACOT8-like_N"/>
</dbReference>
<dbReference type="GO" id="GO:0009062">
    <property type="term" value="P:fatty acid catabolic process"/>
    <property type="evidence" value="ECO:0007669"/>
    <property type="project" value="TreeGrafter"/>
</dbReference>
<evidence type="ECO:0000259" key="10">
    <source>
        <dbReference type="Pfam" id="PF13622"/>
    </source>
</evidence>
<evidence type="ECO:0000256" key="6">
    <source>
        <dbReference type="ARBA" id="ARBA00050943"/>
    </source>
</evidence>